<sequence>MTPDTRGLVQATFRRITSASTSRPRTLRLRDRCCGLARSPRSHAAVLHSPRTKHLRQSRAAPPPPLAARGTAALPRRRLGGDPHAFARRGSPSRAWVGRRRSRAWPAESHVAVAASCARS</sequence>
<dbReference type="Proteomes" id="UP000008021">
    <property type="component" value="Chromosome 3"/>
</dbReference>
<protein>
    <submittedName>
        <fullName evidence="2">Uncharacterized protein</fullName>
    </submittedName>
</protein>
<reference evidence="2" key="1">
    <citation type="submission" date="2015-04" db="UniProtKB">
        <authorList>
            <consortium name="EnsemblPlants"/>
        </authorList>
    </citation>
    <scope>IDENTIFICATION</scope>
</reference>
<evidence type="ECO:0000313" key="2">
    <source>
        <dbReference type="EnsemblPlants" id="OMERI03G28750.1"/>
    </source>
</evidence>
<evidence type="ECO:0000313" key="3">
    <source>
        <dbReference type="Proteomes" id="UP000008021"/>
    </source>
</evidence>
<name>A0A0E0D5S0_9ORYZ</name>
<dbReference type="Gramene" id="OMERI03G28750.1">
    <property type="protein sequence ID" value="OMERI03G28750.1"/>
    <property type="gene ID" value="OMERI03G28750"/>
</dbReference>
<evidence type="ECO:0000256" key="1">
    <source>
        <dbReference type="SAM" id="MobiDB-lite"/>
    </source>
</evidence>
<reference evidence="2" key="2">
    <citation type="submission" date="2018-05" db="EMBL/GenBank/DDBJ databases">
        <title>OmerRS3 (Oryza meridionalis Reference Sequence Version 3).</title>
        <authorList>
            <person name="Zhang J."/>
            <person name="Kudrna D."/>
            <person name="Lee S."/>
            <person name="Talag J."/>
            <person name="Welchert J."/>
            <person name="Wing R.A."/>
        </authorList>
    </citation>
    <scope>NUCLEOTIDE SEQUENCE [LARGE SCALE GENOMIC DNA]</scope>
    <source>
        <strain evidence="2">cv. OR44</strain>
    </source>
</reference>
<proteinExistence type="predicted"/>
<dbReference type="EnsemblPlants" id="OMERI03G28750.1">
    <property type="protein sequence ID" value="OMERI03G28750.1"/>
    <property type="gene ID" value="OMERI03G28750"/>
</dbReference>
<feature type="region of interest" description="Disordered" evidence="1">
    <location>
        <begin position="41"/>
        <end position="99"/>
    </location>
</feature>
<accession>A0A0E0D5S0</accession>
<dbReference type="HOGENOM" id="CLU_2053405_0_0_1"/>
<dbReference type="AlphaFoldDB" id="A0A0E0D5S0"/>
<keyword evidence="3" id="KW-1185">Reference proteome</keyword>
<organism evidence="2">
    <name type="scientific">Oryza meridionalis</name>
    <dbReference type="NCBI Taxonomy" id="40149"/>
    <lineage>
        <taxon>Eukaryota</taxon>
        <taxon>Viridiplantae</taxon>
        <taxon>Streptophyta</taxon>
        <taxon>Embryophyta</taxon>
        <taxon>Tracheophyta</taxon>
        <taxon>Spermatophyta</taxon>
        <taxon>Magnoliopsida</taxon>
        <taxon>Liliopsida</taxon>
        <taxon>Poales</taxon>
        <taxon>Poaceae</taxon>
        <taxon>BOP clade</taxon>
        <taxon>Oryzoideae</taxon>
        <taxon>Oryzeae</taxon>
        <taxon>Oryzinae</taxon>
        <taxon>Oryza</taxon>
    </lineage>
</organism>